<dbReference type="InterPro" id="IPR000477">
    <property type="entry name" value="RT_dom"/>
</dbReference>
<dbReference type="Proteomes" id="UP000233556">
    <property type="component" value="Unassembled WGS sequence"/>
</dbReference>
<reference evidence="3" key="1">
    <citation type="submission" date="2017-11" db="EMBL/GenBank/DDBJ databases">
        <authorList>
            <person name="Lima N.C."/>
            <person name="Parody-Merino A.M."/>
            <person name="Battley P.F."/>
            <person name="Fidler A.E."/>
            <person name="Prosdocimi F."/>
        </authorList>
    </citation>
    <scope>NUCLEOTIDE SEQUENCE [LARGE SCALE GENOMIC DNA]</scope>
</reference>
<evidence type="ECO:0000313" key="3">
    <source>
        <dbReference type="Proteomes" id="UP000233556"/>
    </source>
</evidence>
<reference evidence="3" key="2">
    <citation type="submission" date="2017-12" db="EMBL/GenBank/DDBJ databases">
        <title>Genome sequence of the Bar-tailed Godwit (Limosa lapponica baueri).</title>
        <authorList>
            <person name="Lima N.C.B."/>
            <person name="Parody-Merino A.M."/>
            <person name="Battley P.F."/>
            <person name="Fidler A.E."/>
            <person name="Prosdocimi F."/>
        </authorList>
    </citation>
    <scope>NUCLEOTIDE SEQUENCE [LARGE SCALE GENOMIC DNA]</scope>
</reference>
<gene>
    <name evidence="2" type="ORF">llap_2312</name>
</gene>
<dbReference type="OrthoDB" id="10056483at2759"/>
<keyword evidence="2" id="KW-0695">RNA-directed DNA polymerase</keyword>
<keyword evidence="3" id="KW-1185">Reference proteome</keyword>
<dbReference type="GO" id="GO:0003964">
    <property type="term" value="F:RNA-directed DNA polymerase activity"/>
    <property type="evidence" value="ECO:0007669"/>
    <property type="project" value="UniProtKB-KW"/>
</dbReference>
<evidence type="ECO:0000313" key="2">
    <source>
        <dbReference type="EMBL" id="PKU47410.1"/>
    </source>
</evidence>
<protein>
    <submittedName>
        <fullName evidence="2">Rna-directed dna polymerase from mobile element jockey-like</fullName>
    </submittedName>
</protein>
<keyword evidence="2" id="KW-0808">Transferase</keyword>
<evidence type="ECO:0000259" key="1">
    <source>
        <dbReference type="PROSITE" id="PS50878"/>
    </source>
</evidence>
<dbReference type="AlphaFoldDB" id="A0A2I0UMW8"/>
<organism evidence="2 3">
    <name type="scientific">Limosa lapponica baueri</name>
    <dbReference type="NCBI Taxonomy" id="1758121"/>
    <lineage>
        <taxon>Eukaryota</taxon>
        <taxon>Metazoa</taxon>
        <taxon>Chordata</taxon>
        <taxon>Craniata</taxon>
        <taxon>Vertebrata</taxon>
        <taxon>Euteleostomi</taxon>
        <taxon>Archelosauria</taxon>
        <taxon>Archosauria</taxon>
        <taxon>Dinosauria</taxon>
        <taxon>Saurischia</taxon>
        <taxon>Theropoda</taxon>
        <taxon>Coelurosauria</taxon>
        <taxon>Aves</taxon>
        <taxon>Neognathae</taxon>
        <taxon>Neoaves</taxon>
        <taxon>Charadriiformes</taxon>
        <taxon>Scolopacidae</taxon>
        <taxon>Limosa</taxon>
    </lineage>
</organism>
<accession>A0A2I0UMW8</accession>
<name>A0A2I0UMW8_LIMLA</name>
<keyword evidence="2" id="KW-0548">Nucleotidyltransferase</keyword>
<dbReference type="PANTHER" id="PTHR33332">
    <property type="entry name" value="REVERSE TRANSCRIPTASE DOMAIN-CONTAINING PROTEIN"/>
    <property type="match status" value="1"/>
</dbReference>
<feature type="domain" description="Reverse transcriptase" evidence="1">
    <location>
        <begin position="1"/>
        <end position="107"/>
    </location>
</feature>
<dbReference type="PROSITE" id="PS50878">
    <property type="entry name" value="RT_POL"/>
    <property type="match status" value="1"/>
</dbReference>
<dbReference type="EMBL" id="KZ505679">
    <property type="protein sequence ID" value="PKU47410.1"/>
    <property type="molecule type" value="Genomic_DNA"/>
</dbReference>
<sequence length="148" mass="16920">MSKWKPAISGVPQGSVLVPMLFSIFVGDMDTGTERTLRKFSNDTRLCGTVDTLDGRDAIQRDLDRLERWVHANLMKFNQAKRKVLHLSRGKPKHKYRLDREWTESSLEEKDLGVMVDEKLNMSQQCALAAQKSNLLHQKKAWPAGQGR</sequence>
<proteinExistence type="predicted"/>